<accession>S8CR51</accession>
<protein>
    <recommendedName>
        <fullName evidence="7">WEB family protein</fullName>
    </recommendedName>
</protein>
<organism evidence="5 6">
    <name type="scientific">Genlisea aurea</name>
    <dbReference type="NCBI Taxonomy" id="192259"/>
    <lineage>
        <taxon>Eukaryota</taxon>
        <taxon>Viridiplantae</taxon>
        <taxon>Streptophyta</taxon>
        <taxon>Embryophyta</taxon>
        <taxon>Tracheophyta</taxon>
        <taxon>Spermatophyta</taxon>
        <taxon>Magnoliopsida</taxon>
        <taxon>eudicotyledons</taxon>
        <taxon>Gunneridae</taxon>
        <taxon>Pentapetalae</taxon>
        <taxon>asterids</taxon>
        <taxon>lamiids</taxon>
        <taxon>Lamiales</taxon>
        <taxon>Lentibulariaceae</taxon>
        <taxon>Genlisea</taxon>
    </lineage>
</organism>
<dbReference type="OrthoDB" id="685331at2759"/>
<name>S8CR51_9LAMI</name>
<dbReference type="GO" id="GO:0009904">
    <property type="term" value="P:chloroplast accumulation movement"/>
    <property type="evidence" value="ECO:0007669"/>
    <property type="project" value="TreeGrafter"/>
</dbReference>
<evidence type="ECO:0000256" key="1">
    <source>
        <dbReference type="ARBA" id="ARBA00005485"/>
    </source>
</evidence>
<dbReference type="Proteomes" id="UP000015453">
    <property type="component" value="Unassembled WGS sequence"/>
</dbReference>
<dbReference type="EMBL" id="AUSU01002199">
    <property type="protein sequence ID" value="EPS69270.1"/>
    <property type="molecule type" value="Genomic_DNA"/>
</dbReference>
<feature type="coiled-coil region" evidence="3">
    <location>
        <begin position="45"/>
        <end position="79"/>
    </location>
</feature>
<evidence type="ECO:0000313" key="5">
    <source>
        <dbReference type="EMBL" id="EPS69270.1"/>
    </source>
</evidence>
<evidence type="ECO:0000256" key="3">
    <source>
        <dbReference type="SAM" id="Coils"/>
    </source>
</evidence>
<evidence type="ECO:0000256" key="2">
    <source>
        <dbReference type="ARBA" id="ARBA00023054"/>
    </source>
</evidence>
<gene>
    <name evidence="5" type="ORF">M569_05499</name>
</gene>
<comment type="similarity">
    <text evidence="1">Belongs to the WEB family.</text>
</comment>
<proteinExistence type="inferred from homology"/>
<dbReference type="PANTHER" id="PTHR32054:SF2">
    <property type="entry name" value="PROTEIN PLASTID MOVEMENT IMPAIRED 2"/>
    <property type="match status" value="1"/>
</dbReference>
<evidence type="ECO:0000256" key="4">
    <source>
        <dbReference type="SAM" id="MobiDB-lite"/>
    </source>
</evidence>
<feature type="region of interest" description="Disordered" evidence="4">
    <location>
        <begin position="409"/>
        <end position="429"/>
    </location>
</feature>
<feature type="compositionally biased region" description="Polar residues" evidence="4">
    <location>
        <begin position="14"/>
        <end position="28"/>
    </location>
</feature>
<evidence type="ECO:0000313" key="6">
    <source>
        <dbReference type="Proteomes" id="UP000015453"/>
    </source>
</evidence>
<feature type="region of interest" description="Disordered" evidence="4">
    <location>
        <begin position="1"/>
        <end position="42"/>
    </location>
</feature>
<evidence type="ECO:0008006" key="7">
    <source>
        <dbReference type="Google" id="ProtNLM"/>
    </source>
</evidence>
<dbReference type="GO" id="GO:0009903">
    <property type="term" value="P:chloroplast avoidance movement"/>
    <property type="evidence" value="ECO:0007669"/>
    <property type="project" value="TreeGrafter"/>
</dbReference>
<dbReference type="AlphaFoldDB" id="S8CR51"/>
<comment type="caution">
    <text evidence="5">The sequence shown here is derived from an EMBL/GenBank/DDBJ whole genome shotgun (WGS) entry which is preliminary data.</text>
</comment>
<reference evidence="5 6" key="1">
    <citation type="journal article" date="2013" name="BMC Genomics">
        <title>The miniature genome of a carnivorous plant Genlisea aurea contains a low number of genes and short non-coding sequences.</title>
        <authorList>
            <person name="Leushkin E.V."/>
            <person name="Sutormin R.A."/>
            <person name="Nabieva E.R."/>
            <person name="Penin A.A."/>
            <person name="Kondrashov A.S."/>
            <person name="Logacheva M.D."/>
        </authorList>
    </citation>
    <scope>NUCLEOTIDE SEQUENCE [LARGE SCALE GENOMIC DNA]</scope>
</reference>
<feature type="compositionally biased region" description="Basic and acidic residues" evidence="4">
    <location>
        <begin position="29"/>
        <end position="42"/>
    </location>
</feature>
<keyword evidence="2 3" id="KW-0175">Coiled coil</keyword>
<feature type="coiled-coil region" evidence="3">
    <location>
        <begin position="211"/>
        <end position="245"/>
    </location>
</feature>
<sequence>MSFHESELLGAAIESTQQVEESSKAQIENSRRLEESESDDSLRCETAMKKKLEAAKRESRELKLNIASLSEEKLRAETKANSWRLKHDANLSSVKDLTRVIEEINEEHVLVELARIEAIKEHEQILTRRREETAKYTASIGKIRRKKMERIKEINATKGTQQKLATTLSDISSLENEFREMKEGATAAAVTAAKVELIAAKEEGFHLMASMANMQRELIDVGKEITRAKKKEEKTETMIQNLNTKLVRANLKLDSTAAAARRANSVLSDLFLTLQKLKSGAKLAREETSKASEEAAAIREEIQTSETEIQVNDEILRHALSELKGRQSSEAKALDDLKRVISRTTRHRGSISGENITISKFEYEYLKGSAAEAVAVAEKKVAAARAWTESVKASEREIQLETESIERETGRTRAWKKPEDHKPEELSKTKKELDKWMQKIKPETIKLTAVTSKDASRNIKMNLLSRQGSKRFASHVRHGSKRSKSFTVARRAKVMPNLRKLLSGHGTGRNLQEKD</sequence>
<dbReference type="GO" id="GO:0005829">
    <property type="term" value="C:cytosol"/>
    <property type="evidence" value="ECO:0007669"/>
    <property type="project" value="TreeGrafter"/>
</dbReference>
<keyword evidence="6" id="KW-1185">Reference proteome</keyword>
<dbReference type="PANTHER" id="PTHR32054">
    <property type="entry name" value="HEAVY CHAIN, PUTATIVE, EXPRESSED-RELATED-RELATED"/>
    <property type="match status" value="1"/>
</dbReference>